<evidence type="ECO:0000313" key="2">
    <source>
        <dbReference type="Proteomes" id="UP000569092"/>
    </source>
</evidence>
<accession>A0A7W8J9P7</accession>
<evidence type="ECO:0008006" key="3">
    <source>
        <dbReference type="Google" id="ProtNLM"/>
    </source>
</evidence>
<sequence>MPNSSLTVISHPLSSARKAKSWFAAHVHMWRFGNHGRRRFKKDPRYDLQQVTAGFANRTDEASDDTPLLERICAAYNKAESEPHSVLGAYLASESVRRLRQGSLSPSIRMLIEHDTVALGAMYRNFYRDPCSAGLLAAPQGMSTAYFGPQVKDIYRHFYLSHVLYRLDYWKYLTGDRFSLKDLAGSGIGNPFGVVIDGTHIAVGAEYSHYCAERVAGLGDRFCIPHSTVAEIGGGFGAIAYYLLRDHRPLTYFNFDIPERIALSSYHLMKAFPHLTFLLYGEKPLTQETLSDVDVALLPISALAATQNASIDITFSSDGVSTLSASAMTECLQRIAAITRQSVLYIANQASSELIGKQLGEGANAFTLTDRRTSGWHSHKISGAGVGGAAALANSALIEQTFSCKRAVGHSAVNVPVLAGREGAHGAWQ</sequence>
<dbReference type="AlphaFoldDB" id="A0A7W8J9P7"/>
<gene>
    <name evidence="1" type="ORF">HDF10_003238</name>
</gene>
<reference evidence="1 2" key="1">
    <citation type="submission" date="2020-08" db="EMBL/GenBank/DDBJ databases">
        <title>Genomic Encyclopedia of Type Strains, Phase IV (KMG-V): Genome sequencing to study the core and pangenomes of soil and plant-associated prokaryotes.</title>
        <authorList>
            <person name="Whitman W."/>
        </authorList>
    </citation>
    <scope>NUCLEOTIDE SEQUENCE [LARGE SCALE GENOMIC DNA]</scope>
    <source>
        <strain evidence="1 2">M8US30</strain>
    </source>
</reference>
<evidence type="ECO:0000313" key="1">
    <source>
        <dbReference type="EMBL" id="MBB5345247.1"/>
    </source>
</evidence>
<proteinExistence type="predicted"/>
<protein>
    <recommendedName>
        <fullName evidence="3">Sugar O-methyltransferase</fullName>
    </recommendedName>
</protein>
<name>A0A7W8J9P7_9BACT</name>
<comment type="caution">
    <text evidence="1">The sequence shown here is derived from an EMBL/GenBank/DDBJ whole genome shotgun (WGS) entry which is preliminary data.</text>
</comment>
<dbReference type="Proteomes" id="UP000569092">
    <property type="component" value="Unassembled WGS sequence"/>
</dbReference>
<organism evidence="1 2">
    <name type="scientific">Tunturiibacter lichenicola</name>
    <dbReference type="NCBI Taxonomy" id="2051959"/>
    <lineage>
        <taxon>Bacteria</taxon>
        <taxon>Pseudomonadati</taxon>
        <taxon>Acidobacteriota</taxon>
        <taxon>Terriglobia</taxon>
        <taxon>Terriglobales</taxon>
        <taxon>Acidobacteriaceae</taxon>
        <taxon>Tunturiibacter</taxon>
    </lineage>
</organism>
<dbReference type="EMBL" id="JACHDZ010000005">
    <property type="protein sequence ID" value="MBB5345247.1"/>
    <property type="molecule type" value="Genomic_DNA"/>
</dbReference>